<feature type="compositionally biased region" description="Basic and acidic residues" evidence="1">
    <location>
        <begin position="61"/>
        <end position="78"/>
    </location>
</feature>
<dbReference type="InterPro" id="IPR026204">
    <property type="entry name" value="GRIPAP1"/>
</dbReference>
<feature type="compositionally biased region" description="Polar residues" evidence="1">
    <location>
        <begin position="87"/>
        <end position="103"/>
    </location>
</feature>
<dbReference type="GO" id="GO:0099152">
    <property type="term" value="P:regulation of neurotransmitter receptor transport, endosome to postsynaptic membrane"/>
    <property type="evidence" value="ECO:0007669"/>
    <property type="project" value="TreeGrafter"/>
</dbReference>
<dbReference type="Proteomes" id="UP001432322">
    <property type="component" value="Unassembled WGS sequence"/>
</dbReference>
<reference evidence="2" key="1">
    <citation type="submission" date="2023-10" db="EMBL/GenBank/DDBJ databases">
        <title>Genome assembly of Pristionchus species.</title>
        <authorList>
            <person name="Yoshida K."/>
            <person name="Sommer R.J."/>
        </authorList>
    </citation>
    <scope>NUCLEOTIDE SEQUENCE</scope>
    <source>
        <strain evidence="2">RS5133</strain>
    </source>
</reference>
<dbReference type="GO" id="GO:0098998">
    <property type="term" value="C:extrinsic component of postsynaptic early endosome membrane"/>
    <property type="evidence" value="ECO:0007669"/>
    <property type="project" value="TreeGrafter"/>
</dbReference>
<evidence type="ECO:0000313" key="3">
    <source>
        <dbReference type="Proteomes" id="UP001432322"/>
    </source>
</evidence>
<dbReference type="GO" id="GO:0098837">
    <property type="term" value="C:postsynaptic recycling endosome"/>
    <property type="evidence" value="ECO:0007669"/>
    <property type="project" value="TreeGrafter"/>
</dbReference>
<accession>A0AAV5VVE7</accession>
<gene>
    <name evidence="2" type="ORF">PFISCL1PPCAC_14899</name>
</gene>
<name>A0AAV5VVE7_9BILA</name>
<organism evidence="2 3">
    <name type="scientific">Pristionchus fissidentatus</name>
    <dbReference type="NCBI Taxonomy" id="1538716"/>
    <lineage>
        <taxon>Eukaryota</taxon>
        <taxon>Metazoa</taxon>
        <taxon>Ecdysozoa</taxon>
        <taxon>Nematoda</taxon>
        <taxon>Chromadorea</taxon>
        <taxon>Rhabditida</taxon>
        <taxon>Rhabditina</taxon>
        <taxon>Diplogasteromorpha</taxon>
        <taxon>Diplogasteroidea</taxon>
        <taxon>Neodiplogasteridae</taxon>
        <taxon>Pristionchus</taxon>
    </lineage>
</organism>
<dbReference type="AlphaFoldDB" id="A0AAV5VVE7"/>
<keyword evidence="3" id="KW-1185">Reference proteome</keyword>
<evidence type="ECO:0000313" key="2">
    <source>
        <dbReference type="EMBL" id="GMT23602.1"/>
    </source>
</evidence>
<proteinExistence type="predicted"/>
<comment type="caution">
    <text evidence="2">The sequence shown here is derived from an EMBL/GenBank/DDBJ whole genome shotgun (WGS) entry which is preliminary data.</text>
</comment>
<evidence type="ECO:0000256" key="1">
    <source>
        <dbReference type="SAM" id="MobiDB-lite"/>
    </source>
</evidence>
<dbReference type="PANTHER" id="PTHR18978:SF1">
    <property type="entry name" value="GRIP1-ASSOCIATED PROTEIN 1"/>
    <property type="match status" value="1"/>
</dbReference>
<dbReference type="GO" id="GO:0099158">
    <property type="term" value="P:regulation of recycling endosome localization within postsynapse"/>
    <property type="evidence" value="ECO:0007669"/>
    <property type="project" value="TreeGrafter"/>
</dbReference>
<dbReference type="GO" id="GO:0098978">
    <property type="term" value="C:glutamatergic synapse"/>
    <property type="evidence" value="ECO:0007669"/>
    <property type="project" value="TreeGrafter"/>
</dbReference>
<dbReference type="GO" id="GO:1905244">
    <property type="term" value="P:regulation of modification of synaptic structure"/>
    <property type="evidence" value="ECO:0007669"/>
    <property type="project" value="TreeGrafter"/>
</dbReference>
<dbReference type="EMBL" id="BTSY01000004">
    <property type="protein sequence ID" value="GMT23602.1"/>
    <property type="molecule type" value="Genomic_DNA"/>
</dbReference>
<dbReference type="GO" id="GO:0098887">
    <property type="term" value="P:neurotransmitter receptor transport, endosome to postsynaptic membrane"/>
    <property type="evidence" value="ECO:0007669"/>
    <property type="project" value="TreeGrafter"/>
</dbReference>
<feature type="region of interest" description="Disordered" evidence="1">
    <location>
        <begin position="61"/>
        <end position="103"/>
    </location>
</feature>
<protein>
    <submittedName>
        <fullName evidence="2">Uncharacterized protein</fullName>
    </submittedName>
</protein>
<dbReference type="PANTHER" id="PTHR18978">
    <property type="entry name" value="GRIP-1 ASSOCIATED PROTEIN 1"/>
    <property type="match status" value="1"/>
</dbReference>
<sequence length="236" mass="26764">MSDSSNAALVRELMTQIDTLKKENEGLQLRVSHLELEVKSKENEKDTALKKQQAVLKELKKMAQDEKRRADSLEKSREGSATPFMMTDSTSYRSRSMTDGQESVSSISVMESDNIELINRIADLQRSHGEALHKISLLESSNQSLSRQNQENTMVIEEWVRSHPLPTVSSPRNLANSTPPRGFAGLRKLIGMSENGANHTDMIEMNKKLQRLLEETLSKNILLQRDLQTLLERTEM</sequence>